<comment type="similarity">
    <text evidence="15">Belongs to the plant 'ANKYRIN-BTB/POZ' family. 'NPR1-like' subfamily.</text>
</comment>
<evidence type="ECO:0000256" key="14">
    <source>
        <dbReference type="ARBA" id="ARBA00034306"/>
    </source>
</evidence>
<dbReference type="STRING" id="3988.B9RK83"/>
<dbReference type="InterPro" id="IPR057250">
    <property type="entry name" value="Znf_C2HC_NPR-type"/>
</dbReference>
<dbReference type="eggNOG" id="KOG0504">
    <property type="taxonomic scope" value="Eukaryota"/>
</dbReference>
<dbReference type="GO" id="GO:2000031">
    <property type="term" value="P:regulation of salicylic acid mediated signaling pathway"/>
    <property type="evidence" value="ECO:0007669"/>
    <property type="project" value="InterPro"/>
</dbReference>
<dbReference type="GO" id="GO:0016604">
    <property type="term" value="C:nuclear body"/>
    <property type="evidence" value="ECO:0007669"/>
    <property type="project" value="UniProtKB-SubCell"/>
</dbReference>
<evidence type="ECO:0000256" key="12">
    <source>
        <dbReference type="ARBA" id="ARBA00023043"/>
    </source>
</evidence>
<evidence type="ECO:0000259" key="19">
    <source>
        <dbReference type="PROSITE" id="PS50097"/>
    </source>
</evidence>
<dbReference type="GO" id="GO:0050832">
    <property type="term" value="P:defense response to fungus"/>
    <property type="evidence" value="ECO:0000318"/>
    <property type="project" value="GO_Central"/>
</dbReference>
<dbReference type="InterPro" id="IPR036770">
    <property type="entry name" value="Ankyrin_rpt-contain_sf"/>
</dbReference>
<dbReference type="Pfam" id="PF00651">
    <property type="entry name" value="BTB"/>
    <property type="match status" value="1"/>
</dbReference>
<dbReference type="PROSITE" id="PS50097">
    <property type="entry name" value="BTB"/>
    <property type="match status" value="1"/>
</dbReference>
<evidence type="ECO:0000256" key="6">
    <source>
        <dbReference type="ARBA" id="ARBA00022737"/>
    </source>
</evidence>
<protein>
    <submittedName>
        <fullName evidence="21">Regulatory protein NPR1, putative</fullName>
    </submittedName>
</protein>
<keyword evidence="10" id="KW-0611">Plant defense</keyword>
<dbReference type="PANTHER" id="PTHR46475:SF1">
    <property type="entry name" value="REGULATORY PROTEIN NPR2"/>
    <property type="match status" value="1"/>
</dbReference>
<feature type="region of interest" description="Disordered" evidence="18">
    <location>
        <begin position="557"/>
        <end position="589"/>
    </location>
</feature>
<dbReference type="FunCoup" id="B9RK83">
    <property type="interactions" value="544"/>
</dbReference>
<dbReference type="InterPro" id="IPR024228">
    <property type="entry name" value="NPR_central_dom"/>
</dbReference>
<organism evidence="21 22">
    <name type="scientific">Ricinus communis</name>
    <name type="common">Castor bean</name>
    <dbReference type="NCBI Taxonomy" id="3988"/>
    <lineage>
        <taxon>Eukaryota</taxon>
        <taxon>Viridiplantae</taxon>
        <taxon>Streptophyta</taxon>
        <taxon>Embryophyta</taxon>
        <taxon>Tracheophyta</taxon>
        <taxon>Spermatophyta</taxon>
        <taxon>Magnoliopsida</taxon>
        <taxon>eudicotyledons</taxon>
        <taxon>Gunneridae</taxon>
        <taxon>Pentapetalae</taxon>
        <taxon>rosids</taxon>
        <taxon>fabids</taxon>
        <taxon>Malpighiales</taxon>
        <taxon>Euphorbiaceae</taxon>
        <taxon>Acalyphoideae</taxon>
        <taxon>Acalypheae</taxon>
        <taxon>Ricinus</taxon>
    </lineage>
</organism>
<dbReference type="SUPFAM" id="SSF48403">
    <property type="entry name" value="Ankyrin repeat"/>
    <property type="match status" value="1"/>
</dbReference>
<dbReference type="InterPro" id="IPR000210">
    <property type="entry name" value="BTB/POZ_dom"/>
</dbReference>
<evidence type="ECO:0000256" key="4">
    <source>
        <dbReference type="ARBA" id="ARBA00022553"/>
    </source>
</evidence>
<dbReference type="Pfam" id="PF12313">
    <property type="entry name" value="NPR1_like_C"/>
    <property type="match status" value="1"/>
</dbReference>
<dbReference type="Gene3D" id="3.30.710.10">
    <property type="entry name" value="Potassium Channel Kv1.1, Chain A"/>
    <property type="match status" value="1"/>
</dbReference>
<evidence type="ECO:0000256" key="1">
    <source>
        <dbReference type="ARBA" id="ARBA00004496"/>
    </source>
</evidence>
<dbReference type="FunFam" id="1.25.40.20:FF:000239">
    <property type="entry name" value="BTB/POZ domain and ankyrin repeat-containing protein NPR1"/>
    <property type="match status" value="1"/>
</dbReference>
<dbReference type="GO" id="GO:0005737">
    <property type="term" value="C:cytoplasm"/>
    <property type="evidence" value="ECO:0000318"/>
    <property type="project" value="GO_Central"/>
</dbReference>
<dbReference type="PROSITE" id="PS50297">
    <property type="entry name" value="ANK_REP_REGION"/>
    <property type="match status" value="1"/>
</dbReference>
<dbReference type="GO" id="GO:0005634">
    <property type="term" value="C:nucleus"/>
    <property type="evidence" value="ECO:0000318"/>
    <property type="project" value="GO_Central"/>
</dbReference>
<keyword evidence="8" id="KW-0833">Ubl conjugation pathway</keyword>
<comment type="subcellular location">
    <subcellularLocation>
        <location evidence="1">Cytoplasm</location>
    </subcellularLocation>
    <subcellularLocation>
        <location evidence="14">Nucleus</location>
        <location evidence="14">Nuclear body</location>
    </subcellularLocation>
</comment>
<dbReference type="GO" id="GO:0009862">
    <property type="term" value="P:systemic acquired resistance, salicylic acid mediated signaling pathway"/>
    <property type="evidence" value="ECO:0007669"/>
    <property type="project" value="InterPro"/>
</dbReference>
<evidence type="ECO:0000313" key="21">
    <source>
        <dbReference type="EMBL" id="EEF48081.1"/>
    </source>
</evidence>
<evidence type="ECO:0000256" key="13">
    <source>
        <dbReference type="ARBA" id="ARBA00023242"/>
    </source>
</evidence>
<evidence type="ECO:0000256" key="7">
    <source>
        <dbReference type="ARBA" id="ARBA00022771"/>
    </source>
</evidence>
<evidence type="ECO:0000256" key="18">
    <source>
        <dbReference type="SAM" id="MobiDB-lite"/>
    </source>
</evidence>
<dbReference type="Pfam" id="PF13637">
    <property type="entry name" value="Ank_4"/>
    <property type="match status" value="1"/>
</dbReference>
<evidence type="ECO:0000256" key="16">
    <source>
        <dbReference type="PROSITE-ProRule" id="PRU00023"/>
    </source>
</evidence>
<dbReference type="SMART" id="SM00225">
    <property type="entry name" value="BTB"/>
    <property type="match status" value="1"/>
</dbReference>
<comment type="pathway">
    <text evidence="2">Protein modification; protein ubiquitination.</text>
</comment>
<gene>
    <name evidence="21" type="ORF">RCOM_1047190</name>
</gene>
<sequence length="589" mass="65815">MDYRIGFSDSNEISNGSSSCCIETLSNPNPPIPNPEISALQQLSRSLESIIESLDFDFYADAKITISASNREVPVHRCILSARSPFFKAMFSGSLGKEKGAVKYELKELTKDYDVGFDSLVAVLGYLYSGKVRPLPKGVCVCVDEDCSHVACRPAVDFMVEVLYASFTFQVPELVALYQRHLLDILDKVAIDDILVVLSVANTCGKACERLFTRCIEIIVKSDADIVTLDKALPQHIVKQITDSRSELGLDTPESTGYPDKHVKRIHRALDSDDVELVRMLLKEAHTNLDDAHALHYAVAYCDAKTTTELLDLGIADVNCRNSRGYTVLHVAAMRKEPRIIVTLLTKGARPSDLTSDGRKALQISKQLTRAADYYKSTEEGKASPKERLCIEILEQAERRDPLHVEASLSLAMAGDDLRMKLLYLENRVGLAKLLFPMEAKVAMDIAQVDGTYEFPLTNIETKALSGAQRTTVDLNEAPFRIQEEHLNRMKALSRTVELGKRFFPRCSEVLNRIMDADDLSQLAYLGKDTVEERHQKKQRYMELQDLLSKAFNEDKQEFDKSNISSSSSSKSIGMVKSNGKLRNRNGRA</sequence>
<keyword evidence="5" id="KW-0479">Metal-binding</keyword>
<dbReference type="Proteomes" id="UP000008311">
    <property type="component" value="Unassembled WGS sequence"/>
</dbReference>
<dbReference type="GO" id="GO:0008270">
    <property type="term" value="F:zinc ion binding"/>
    <property type="evidence" value="ECO:0007669"/>
    <property type="project" value="UniProtKB-KW"/>
</dbReference>
<keyword evidence="6" id="KW-0677">Repeat</keyword>
<keyword evidence="22" id="KW-1185">Reference proteome</keyword>
<feature type="domain" description="BTB" evidence="19">
    <location>
        <begin position="60"/>
        <end position="136"/>
    </location>
</feature>
<feature type="repeat" description="ANK" evidence="16">
    <location>
        <begin position="324"/>
        <end position="356"/>
    </location>
</feature>
<dbReference type="EMBL" id="EQ973784">
    <property type="protein sequence ID" value="EEF48081.1"/>
    <property type="molecule type" value="Genomic_DNA"/>
</dbReference>
<keyword evidence="3" id="KW-0963">Cytoplasm</keyword>
<feature type="compositionally biased region" description="Basic residues" evidence="18">
    <location>
        <begin position="580"/>
        <end position="589"/>
    </location>
</feature>
<dbReference type="InterPro" id="IPR044292">
    <property type="entry name" value="NPR"/>
</dbReference>
<evidence type="ECO:0000256" key="10">
    <source>
        <dbReference type="ARBA" id="ARBA00022821"/>
    </source>
</evidence>
<dbReference type="GO" id="GO:2000022">
    <property type="term" value="P:regulation of jasmonic acid mediated signaling pathway"/>
    <property type="evidence" value="ECO:0000318"/>
    <property type="project" value="GO_Central"/>
</dbReference>
<dbReference type="SUPFAM" id="SSF54695">
    <property type="entry name" value="POZ domain"/>
    <property type="match status" value="1"/>
</dbReference>
<evidence type="ECO:0000256" key="5">
    <source>
        <dbReference type="ARBA" id="ARBA00022723"/>
    </source>
</evidence>
<keyword evidence="9" id="KW-0702">S-nitrosylation</keyword>
<accession>B9RK83</accession>
<name>B9RK83_RICCO</name>
<dbReference type="PROSITE" id="PS50088">
    <property type="entry name" value="ANK_REPEAT"/>
    <property type="match status" value="1"/>
</dbReference>
<dbReference type="GO" id="GO:0042742">
    <property type="term" value="P:defense response to bacterium"/>
    <property type="evidence" value="ECO:0000318"/>
    <property type="project" value="GO_Central"/>
</dbReference>
<dbReference type="Gene3D" id="1.25.40.20">
    <property type="entry name" value="Ankyrin repeat-containing domain"/>
    <property type="match status" value="1"/>
</dbReference>
<evidence type="ECO:0000256" key="3">
    <source>
        <dbReference type="ARBA" id="ARBA00022490"/>
    </source>
</evidence>
<keyword evidence="7 17" id="KW-0863">Zinc-finger</keyword>
<keyword evidence="13" id="KW-0539">Nucleus</keyword>
<dbReference type="InParanoid" id="B9RK83"/>
<evidence type="ECO:0000256" key="9">
    <source>
        <dbReference type="ARBA" id="ARBA00022799"/>
    </source>
</evidence>
<feature type="domain" description="C2HC NPR-type" evidence="20">
    <location>
        <begin position="139"/>
        <end position="153"/>
    </location>
</feature>
<dbReference type="InterPro" id="IPR002110">
    <property type="entry name" value="Ankyrin_rpt"/>
</dbReference>
<keyword evidence="12 16" id="KW-0040">ANK repeat</keyword>
<proteinExistence type="inferred from homology"/>
<dbReference type="Pfam" id="PF11900">
    <property type="entry name" value="DUF3420"/>
    <property type="match status" value="1"/>
</dbReference>
<evidence type="ECO:0000256" key="8">
    <source>
        <dbReference type="ARBA" id="ARBA00022786"/>
    </source>
</evidence>
<evidence type="ECO:0000256" key="17">
    <source>
        <dbReference type="PROSITE-ProRule" id="PRU01391"/>
    </source>
</evidence>
<keyword evidence="4" id="KW-0597">Phosphoprotein</keyword>
<evidence type="ECO:0000256" key="2">
    <source>
        <dbReference type="ARBA" id="ARBA00004906"/>
    </source>
</evidence>
<evidence type="ECO:0000313" key="22">
    <source>
        <dbReference type="Proteomes" id="UP000008311"/>
    </source>
</evidence>
<evidence type="ECO:0000259" key="20">
    <source>
        <dbReference type="PROSITE" id="PS52046"/>
    </source>
</evidence>
<dbReference type="PANTHER" id="PTHR46475">
    <property type="entry name" value="REGULATORY PROTEIN NPR3"/>
    <property type="match status" value="1"/>
</dbReference>
<dbReference type="SMART" id="SM00248">
    <property type="entry name" value="ANK"/>
    <property type="match status" value="2"/>
</dbReference>
<evidence type="ECO:0000256" key="11">
    <source>
        <dbReference type="ARBA" id="ARBA00022833"/>
    </source>
</evidence>
<dbReference type="AlphaFoldDB" id="B9RK83"/>
<dbReference type="PROSITE" id="PS52046">
    <property type="entry name" value="ZF_C2HC_NPR"/>
    <property type="match status" value="1"/>
</dbReference>
<feature type="compositionally biased region" description="Low complexity" evidence="18">
    <location>
        <begin position="562"/>
        <end position="573"/>
    </location>
</feature>
<dbReference type="InterPro" id="IPR011333">
    <property type="entry name" value="SKP1/BTB/POZ_sf"/>
</dbReference>
<comment type="caution">
    <text evidence="17">Lacks conserved residue(s) required for the propagation of feature annotation.</text>
</comment>
<dbReference type="CDD" id="cd18310">
    <property type="entry name" value="BTB_POZ_NPR_plant"/>
    <property type="match status" value="1"/>
</dbReference>
<reference evidence="22" key="1">
    <citation type="journal article" date="2010" name="Nat. Biotechnol.">
        <title>Draft genome sequence of the oilseed species Ricinus communis.</title>
        <authorList>
            <person name="Chan A.P."/>
            <person name="Crabtree J."/>
            <person name="Zhao Q."/>
            <person name="Lorenzi H."/>
            <person name="Orvis J."/>
            <person name="Puiu D."/>
            <person name="Melake-Berhan A."/>
            <person name="Jones K.M."/>
            <person name="Redman J."/>
            <person name="Chen G."/>
            <person name="Cahoon E.B."/>
            <person name="Gedil M."/>
            <person name="Stanke M."/>
            <person name="Haas B.J."/>
            <person name="Wortman J.R."/>
            <person name="Fraser-Liggett C.M."/>
            <person name="Ravel J."/>
            <person name="Rabinowicz P.D."/>
        </authorList>
    </citation>
    <scope>NUCLEOTIDE SEQUENCE [LARGE SCALE GENOMIC DNA]</scope>
    <source>
        <strain evidence="22">cv. Hale</strain>
    </source>
</reference>
<evidence type="ECO:0000256" key="15">
    <source>
        <dbReference type="ARBA" id="ARBA00044947"/>
    </source>
</evidence>
<dbReference type="InterPro" id="IPR021094">
    <property type="entry name" value="NPR1/NIM1-like_C"/>
</dbReference>
<keyword evidence="11" id="KW-0862">Zinc</keyword>
<dbReference type="FunFam" id="3.30.710.10:FF:000192">
    <property type="entry name" value="Non-expressor of PR1"/>
    <property type="match status" value="1"/>
</dbReference>